<dbReference type="Pfam" id="PF06210">
    <property type="entry name" value="DUF1003"/>
    <property type="match status" value="1"/>
</dbReference>
<keyword evidence="1" id="KW-0472">Membrane</keyword>
<reference evidence="2" key="1">
    <citation type="submission" date="2009-10" db="EMBL/GenBank/DDBJ databases">
        <title>Diversity of trophic interactions inside an arsenic-rich microbial ecosystem.</title>
        <authorList>
            <person name="Bertin P.N."/>
            <person name="Heinrich-Salmeron A."/>
            <person name="Pelletier E."/>
            <person name="Goulhen-Chollet F."/>
            <person name="Arsene-Ploetze F."/>
            <person name="Gallien S."/>
            <person name="Calteau A."/>
            <person name="Vallenet D."/>
            <person name="Casiot C."/>
            <person name="Chane-Woon-Ming B."/>
            <person name="Giloteaux L."/>
            <person name="Barakat M."/>
            <person name="Bonnefoy V."/>
            <person name="Bruneel O."/>
            <person name="Chandler M."/>
            <person name="Cleiss J."/>
            <person name="Duran R."/>
            <person name="Elbaz-Poulichet F."/>
            <person name="Fonknechten N."/>
            <person name="Lauga B."/>
            <person name="Mornico D."/>
            <person name="Ortet P."/>
            <person name="Schaeffer C."/>
            <person name="Siguier P."/>
            <person name="Alexander Thil Smith A."/>
            <person name="Van Dorsselaer A."/>
            <person name="Weissenbach J."/>
            <person name="Medigue C."/>
            <person name="Le Paslier D."/>
        </authorList>
    </citation>
    <scope>NUCLEOTIDE SEQUENCE</scope>
</reference>
<evidence type="ECO:0008006" key="3">
    <source>
        <dbReference type="Google" id="ProtNLM"/>
    </source>
</evidence>
<dbReference type="PANTHER" id="PTHR41386:SF1">
    <property type="entry name" value="MEMBRANE PROTEIN"/>
    <property type="match status" value="1"/>
</dbReference>
<keyword evidence="1" id="KW-0812">Transmembrane</keyword>
<dbReference type="InterPro" id="IPR010406">
    <property type="entry name" value="DUF1003"/>
</dbReference>
<protein>
    <recommendedName>
        <fullName evidence="3">DUF1003 domain-containing protein</fullName>
    </recommendedName>
</protein>
<feature type="transmembrane region" description="Helical" evidence="1">
    <location>
        <begin position="87"/>
        <end position="107"/>
    </location>
</feature>
<evidence type="ECO:0000313" key="2">
    <source>
        <dbReference type="EMBL" id="CBI07048.1"/>
    </source>
</evidence>
<sequence length="156" mass="17734">MRKKSATSDPGGVGNGASKGIISEAAEVAKTVSAEVRGGRLDRLALWITERVGTMMFFLVLFTWTVCWLLWNMFAPKAIRFDPFPSFVLWLFISNMIQLFLMPLIMIGQNLQGKGAEQRAKNDYKVNLKAEKEIQEIREYLTTIVKQLDEMKQARS</sequence>
<evidence type="ECO:0000256" key="1">
    <source>
        <dbReference type="SAM" id="Phobius"/>
    </source>
</evidence>
<accession>E6QII2</accession>
<dbReference type="PANTHER" id="PTHR41386">
    <property type="entry name" value="INTEGRAL MEMBRANE PROTEIN-RELATED"/>
    <property type="match status" value="1"/>
</dbReference>
<organism evidence="2">
    <name type="scientific">mine drainage metagenome</name>
    <dbReference type="NCBI Taxonomy" id="410659"/>
    <lineage>
        <taxon>unclassified sequences</taxon>
        <taxon>metagenomes</taxon>
        <taxon>ecological metagenomes</taxon>
    </lineage>
</organism>
<dbReference type="EMBL" id="CABQ01000056">
    <property type="protein sequence ID" value="CBI07048.1"/>
    <property type="molecule type" value="Genomic_DNA"/>
</dbReference>
<gene>
    <name evidence="2" type="ORF">CARN6_0354</name>
</gene>
<proteinExistence type="predicted"/>
<comment type="caution">
    <text evidence="2">The sequence shown here is derived from an EMBL/GenBank/DDBJ whole genome shotgun (WGS) entry which is preliminary data.</text>
</comment>
<keyword evidence="1" id="KW-1133">Transmembrane helix</keyword>
<dbReference type="AlphaFoldDB" id="E6QII2"/>
<name>E6QII2_9ZZZZ</name>
<feature type="transmembrane region" description="Helical" evidence="1">
    <location>
        <begin position="52"/>
        <end position="75"/>
    </location>
</feature>